<keyword evidence="3" id="KW-1185">Reference proteome</keyword>
<feature type="transmembrane region" description="Helical" evidence="1">
    <location>
        <begin position="99"/>
        <end position="117"/>
    </location>
</feature>
<keyword evidence="1" id="KW-0812">Transmembrane</keyword>
<reference evidence="2 3" key="1">
    <citation type="submission" date="2023-07" db="EMBL/GenBank/DDBJ databases">
        <title>Sorghum-associated microbial communities from plants grown in Nebraska, USA.</title>
        <authorList>
            <person name="Schachtman D."/>
        </authorList>
    </citation>
    <scope>NUCLEOTIDE SEQUENCE [LARGE SCALE GENOMIC DNA]</scope>
    <source>
        <strain evidence="2 3">DS1781</strain>
    </source>
</reference>
<evidence type="ECO:0000313" key="3">
    <source>
        <dbReference type="Proteomes" id="UP001184230"/>
    </source>
</evidence>
<gene>
    <name evidence="2" type="ORF">J2739_003094</name>
</gene>
<feature type="transmembrane region" description="Helical" evidence="1">
    <location>
        <begin position="57"/>
        <end position="79"/>
    </location>
</feature>
<dbReference type="InterPro" id="IPR011990">
    <property type="entry name" value="TPR-like_helical_dom_sf"/>
</dbReference>
<evidence type="ECO:0000256" key="1">
    <source>
        <dbReference type="SAM" id="Phobius"/>
    </source>
</evidence>
<feature type="transmembrane region" description="Helical" evidence="1">
    <location>
        <begin position="31"/>
        <end position="50"/>
    </location>
</feature>
<evidence type="ECO:0000313" key="2">
    <source>
        <dbReference type="EMBL" id="MDR6537317.1"/>
    </source>
</evidence>
<keyword evidence="1" id="KW-0472">Membrane</keyword>
<keyword evidence="1" id="KW-1133">Transmembrane helix</keyword>
<proteinExistence type="predicted"/>
<accession>A0ABU1NFT4</accession>
<feature type="transmembrane region" description="Helical" evidence="1">
    <location>
        <begin position="124"/>
        <end position="144"/>
    </location>
</feature>
<sequence length="434" mass="48215">MQEQEPGSPSPRPFWQRLNTFFAFPLQLQPLGYALLLAASSLLIHLMFFLPQALSLLLVELGIVLAASRYGFKVMALGARGIVRAADFPRLLDEAWIHLPWKLFALLVLQGLAGGFIGALNPALGYIAIFLLSFTLPATTMVLVQSGSFWQALNPGLVWQTLRAIGWPYVLLCFFLFLLNSGAQLAMVMLLPVFKGWVALPLFNFVMIYFGWVMASLLGYVMYQNHAALGIDLLPGAGADERVLDTRTPAQIAQQQTDMLVAQMVTEGDMAGALALAYEEQRTEPNDLAAQRRYHRVLLLAPDKTATLLDHGRRLIGMLAARDLASEALKVYNACREKDSGFVLDDPATTLALARTEWRHGDGKAALALLTGFDKRFRGHAAVPQAYELAARVLVQGLNRHDMARPILRTLEKRYPDSEQTQEVRWLMREVPQG</sequence>
<dbReference type="Gene3D" id="1.25.40.10">
    <property type="entry name" value="Tetratricopeptide repeat domain"/>
    <property type="match status" value="1"/>
</dbReference>
<protein>
    <recommendedName>
        <fullName evidence="4">Tetratricopeptide repeat-containing protein</fullName>
    </recommendedName>
</protein>
<feature type="transmembrane region" description="Helical" evidence="1">
    <location>
        <begin position="202"/>
        <end position="223"/>
    </location>
</feature>
<feature type="transmembrane region" description="Helical" evidence="1">
    <location>
        <begin position="164"/>
        <end position="190"/>
    </location>
</feature>
<organism evidence="2 3">
    <name type="scientific">Variovorax soli</name>
    <dbReference type="NCBI Taxonomy" id="376815"/>
    <lineage>
        <taxon>Bacteria</taxon>
        <taxon>Pseudomonadati</taxon>
        <taxon>Pseudomonadota</taxon>
        <taxon>Betaproteobacteria</taxon>
        <taxon>Burkholderiales</taxon>
        <taxon>Comamonadaceae</taxon>
        <taxon>Variovorax</taxon>
    </lineage>
</organism>
<name>A0ABU1NFT4_9BURK</name>
<dbReference type="RefSeq" id="WP_309903135.1">
    <property type="nucleotide sequence ID" value="NZ_JAVDRF010000006.1"/>
</dbReference>
<comment type="caution">
    <text evidence="2">The sequence shown here is derived from an EMBL/GenBank/DDBJ whole genome shotgun (WGS) entry which is preliminary data.</text>
</comment>
<evidence type="ECO:0008006" key="4">
    <source>
        <dbReference type="Google" id="ProtNLM"/>
    </source>
</evidence>
<dbReference type="EMBL" id="JAVDRF010000006">
    <property type="protein sequence ID" value="MDR6537317.1"/>
    <property type="molecule type" value="Genomic_DNA"/>
</dbReference>
<dbReference type="Proteomes" id="UP001184230">
    <property type="component" value="Unassembled WGS sequence"/>
</dbReference>